<keyword evidence="1" id="KW-0175">Coiled coil</keyword>
<protein>
    <submittedName>
        <fullName evidence="3">CHAT domain-containing protein</fullName>
    </submittedName>
</protein>
<dbReference type="Gene3D" id="1.25.40.10">
    <property type="entry name" value="Tetratricopeptide repeat domain"/>
    <property type="match status" value="1"/>
</dbReference>
<gene>
    <name evidence="3" type="ORF">GCM10009817_14730</name>
</gene>
<evidence type="ECO:0000259" key="2">
    <source>
        <dbReference type="Pfam" id="PF12770"/>
    </source>
</evidence>
<dbReference type="RefSeq" id="WP_344059997.1">
    <property type="nucleotide sequence ID" value="NZ_BAAAPU010000005.1"/>
</dbReference>
<reference evidence="3 4" key="1">
    <citation type="journal article" date="2019" name="Int. J. Syst. Evol. Microbiol.">
        <title>The Global Catalogue of Microorganisms (GCM) 10K type strain sequencing project: providing services to taxonomists for standard genome sequencing and annotation.</title>
        <authorList>
            <consortium name="The Broad Institute Genomics Platform"/>
            <consortium name="The Broad Institute Genome Sequencing Center for Infectious Disease"/>
            <person name="Wu L."/>
            <person name="Ma J."/>
        </authorList>
    </citation>
    <scope>NUCLEOTIDE SEQUENCE [LARGE SCALE GENOMIC DNA]</scope>
    <source>
        <strain evidence="3 4">JCM 15628</strain>
    </source>
</reference>
<dbReference type="Proteomes" id="UP001500013">
    <property type="component" value="Unassembled WGS sequence"/>
</dbReference>
<feature type="domain" description="CHAT" evidence="2">
    <location>
        <begin position="608"/>
        <end position="832"/>
    </location>
</feature>
<feature type="coiled-coil region" evidence="1">
    <location>
        <begin position="68"/>
        <end position="95"/>
    </location>
</feature>
<sequence>MLESARALREQGAAENVAGRPVEAARSLAAALEEIERSGGDAPSRAHLELRCRTLTTLALTELMLSGLERAVARLAEAEKLVVELDDDVLRARLDYQRANIHGRVGDLAAAWDGLEGAVRRLDAFAPHEQCSVHLSRGMLAFTLMRPREALESFAEAARLAHELGGVEQEFMARHNEGYAAYLLGDLPRSLAGMARADELDADVFLGPARLDRAQVLLEAGLAKEAVEALQAGVAELDGDGHDQMRAEFELELARAHRLLGHVDRAAAAAASARETYARIGATAWAAKATLVGLLAELDRQRRTHRAQPDADETGLALAAAATADELVETATMLGDAELADNARVVAAQALLLAADPAGAATRLRDLARVSSGSLADELDAAVVRAMTLVATGEPAPARRVLAQASRRLAAGQQGSASLDLRTARAIHGARLAELDLELAVPRGSGAVLQALDRWRSATDRLPSLGRPDDEQLAVLTEQLRAVRGQLRGEDDPRQVRELHEQAARLERRIRDRDWALSRSGAATRAVPVRLHEAREHLRHVDRDLVWFFRHHDRLCAVGIVGGRATMRDLMPAGRAAELAQRVRVDLRAAATHHLGPLAGAVWSSLRASANELDEALVRPWRSGRGLVVVTCPEVSALPWAVFPSMVGRPFTVALSLTSFARRGARPVGAGVPGVHVTVGPGVPRGLGESRSVVATWGERGTLVDPSRREELLGALARPGVVHVAAHGTHQAESPLFSSLVLHDGPVFAHELQPTGVRADHVVLSACDVGLASARPGHESLGLALSLLSLGARSVVAAVAPVPDDVAAATMTRHHELLASGLASDEALARAVAETDDVAAAFLGLGGQHRL</sequence>
<keyword evidence="4" id="KW-1185">Reference proteome</keyword>
<name>A0ABN2RVC1_9MICO</name>
<dbReference type="InterPro" id="IPR011990">
    <property type="entry name" value="TPR-like_helical_dom_sf"/>
</dbReference>
<dbReference type="Pfam" id="PF12770">
    <property type="entry name" value="CHAT"/>
    <property type="match status" value="1"/>
</dbReference>
<evidence type="ECO:0000313" key="4">
    <source>
        <dbReference type="Proteomes" id="UP001500013"/>
    </source>
</evidence>
<dbReference type="SUPFAM" id="SSF48452">
    <property type="entry name" value="TPR-like"/>
    <property type="match status" value="1"/>
</dbReference>
<dbReference type="InterPro" id="IPR024983">
    <property type="entry name" value="CHAT_dom"/>
</dbReference>
<comment type="caution">
    <text evidence="3">The sequence shown here is derived from an EMBL/GenBank/DDBJ whole genome shotgun (WGS) entry which is preliminary data.</text>
</comment>
<organism evidence="3 4">
    <name type="scientific">Terrabacter lapilli</name>
    <dbReference type="NCBI Taxonomy" id="436231"/>
    <lineage>
        <taxon>Bacteria</taxon>
        <taxon>Bacillati</taxon>
        <taxon>Actinomycetota</taxon>
        <taxon>Actinomycetes</taxon>
        <taxon>Micrococcales</taxon>
        <taxon>Intrasporangiaceae</taxon>
        <taxon>Terrabacter</taxon>
    </lineage>
</organism>
<dbReference type="EMBL" id="BAAAPU010000005">
    <property type="protein sequence ID" value="GAA1975579.1"/>
    <property type="molecule type" value="Genomic_DNA"/>
</dbReference>
<evidence type="ECO:0000313" key="3">
    <source>
        <dbReference type="EMBL" id="GAA1975579.1"/>
    </source>
</evidence>
<accession>A0ABN2RVC1</accession>
<evidence type="ECO:0000256" key="1">
    <source>
        <dbReference type="SAM" id="Coils"/>
    </source>
</evidence>
<proteinExistence type="predicted"/>